<accession>A0A6J6A1E8</accession>
<name>A0A6J6A1E8_9ZZZZ</name>
<gene>
    <name evidence="1" type="ORF">UFOPK3547_01694</name>
</gene>
<organism evidence="1">
    <name type="scientific">freshwater metagenome</name>
    <dbReference type="NCBI Taxonomy" id="449393"/>
    <lineage>
        <taxon>unclassified sequences</taxon>
        <taxon>metagenomes</taxon>
        <taxon>ecological metagenomes</taxon>
    </lineage>
</organism>
<dbReference type="AlphaFoldDB" id="A0A6J6A1E8"/>
<proteinExistence type="predicted"/>
<reference evidence="1" key="1">
    <citation type="submission" date="2020-05" db="EMBL/GenBank/DDBJ databases">
        <authorList>
            <person name="Chiriac C."/>
            <person name="Salcher M."/>
            <person name="Ghai R."/>
            <person name="Kavagutti S V."/>
        </authorList>
    </citation>
    <scope>NUCLEOTIDE SEQUENCE</scope>
</reference>
<sequence>MIDVHELLSLGDAALGDRNRLVLLVELVVEVGDKVLLGPGVHPLRSLAGNHLRSEARELAVGVTGGFGRA</sequence>
<dbReference type="EMBL" id="CAESAN010000207">
    <property type="protein sequence ID" value="CAB4347462.1"/>
    <property type="molecule type" value="Genomic_DNA"/>
</dbReference>
<evidence type="ECO:0000313" key="1">
    <source>
        <dbReference type="EMBL" id="CAB4347462.1"/>
    </source>
</evidence>
<protein>
    <submittedName>
        <fullName evidence="1">Unannotated protein</fullName>
    </submittedName>
</protein>